<dbReference type="Proteomes" id="UP000183417">
    <property type="component" value="Unassembled WGS sequence"/>
</dbReference>
<feature type="domain" description="HTH lysR-type" evidence="5">
    <location>
        <begin position="1"/>
        <end position="59"/>
    </location>
</feature>
<gene>
    <name evidence="6" type="ORF">I6G47_01730</name>
    <name evidence="7" type="ORF">SAMN05421547_13945</name>
</gene>
<keyword evidence="3 7" id="KW-0238">DNA-binding</keyword>
<sequence length="300" mass="32990">MDRWQAMRVFCGVVDAQGFTAAQDRLGMTHSTASRHVKWLESELGTQLLQRNSRGLSLTEAGRSYYLSCVQLLEQLDAAEAALAVRRARVAGVLRITLPLAVGAIELGDWLPEFEQQFPDLELQLLCTDRLVDLVAEGVDAAVRISRQLPDSGLQARLLTHSPLVLVASPAYLMRHGVVQAPEQLAAHRALAFAAGPAQLRWSVVSGQGAVTEVQPLAALRTDSVATIFEAARAGRGIAALTWHTVRSAIERGQLVRVLPCFHLGQYSYHALYPRTRHLRPAVRAFVDFMARRYRQGPGD</sequence>
<dbReference type="Gene3D" id="1.10.10.10">
    <property type="entry name" value="Winged helix-like DNA-binding domain superfamily/Winged helix DNA-binding domain"/>
    <property type="match status" value="1"/>
</dbReference>
<dbReference type="SUPFAM" id="SSF53850">
    <property type="entry name" value="Periplasmic binding protein-like II"/>
    <property type="match status" value="1"/>
</dbReference>
<dbReference type="PROSITE" id="PS50931">
    <property type="entry name" value="HTH_LYSR"/>
    <property type="match status" value="1"/>
</dbReference>
<organism evidence="7 8">
    <name type="scientific">Delftia lacustris</name>
    <dbReference type="NCBI Taxonomy" id="558537"/>
    <lineage>
        <taxon>Bacteria</taxon>
        <taxon>Pseudomonadati</taxon>
        <taxon>Pseudomonadota</taxon>
        <taxon>Betaproteobacteria</taxon>
        <taxon>Burkholderiales</taxon>
        <taxon>Comamonadaceae</taxon>
        <taxon>Delftia</taxon>
    </lineage>
</organism>
<accession>A0A1H3U8L8</accession>
<comment type="similarity">
    <text evidence="1">Belongs to the LysR transcriptional regulatory family.</text>
</comment>
<keyword evidence="2" id="KW-0805">Transcription regulation</keyword>
<dbReference type="GO" id="GO:0003700">
    <property type="term" value="F:DNA-binding transcription factor activity"/>
    <property type="evidence" value="ECO:0007669"/>
    <property type="project" value="InterPro"/>
</dbReference>
<dbReference type="InterPro" id="IPR005119">
    <property type="entry name" value="LysR_subst-bd"/>
</dbReference>
<dbReference type="AlphaFoldDB" id="A0A1H3U8L8"/>
<dbReference type="EMBL" id="CP065748">
    <property type="protein sequence ID" value="QPS81827.1"/>
    <property type="molecule type" value="Genomic_DNA"/>
</dbReference>
<dbReference type="Pfam" id="PF00126">
    <property type="entry name" value="HTH_1"/>
    <property type="match status" value="1"/>
</dbReference>
<dbReference type="InterPro" id="IPR036390">
    <property type="entry name" value="WH_DNA-bd_sf"/>
</dbReference>
<reference evidence="6 9" key="2">
    <citation type="submission" date="2020-12" db="EMBL/GenBank/DDBJ databases">
        <title>FDA dAtabase for Regulatory Grade micrObial Sequences (FDA-ARGOS): Supporting development and validation of Infectious Disease Dx tests.</title>
        <authorList>
            <person name="Sproer C."/>
            <person name="Gronow S."/>
            <person name="Severitt S."/>
            <person name="Schroder I."/>
            <person name="Tallon L."/>
            <person name="Sadzewicz L."/>
            <person name="Zhao X."/>
            <person name="Boylan J."/>
            <person name="Ott S."/>
            <person name="Bowen H."/>
            <person name="Vavikolanu K."/>
            <person name="Mehta A."/>
            <person name="Aluvathingal J."/>
            <person name="Nadendla S."/>
            <person name="Lowell S."/>
            <person name="Myers T."/>
            <person name="Yan Y."/>
            <person name="Sichtig H."/>
        </authorList>
    </citation>
    <scope>NUCLEOTIDE SEQUENCE [LARGE SCALE GENOMIC DNA]</scope>
    <source>
        <strain evidence="6 9">FDAARGOS_890</strain>
    </source>
</reference>
<dbReference type="InterPro" id="IPR036388">
    <property type="entry name" value="WH-like_DNA-bd_sf"/>
</dbReference>
<evidence type="ECO:0000313" key="6">
    <source>
        <dbReference type="EMBL" id="QPS81827.1"/>
    </source>
</evidence>
<dbReference type="RefSeq" id="WP_016453252.1">
    <property type="nucleotide sequence ID" value="NZ_CP065748.1"/>
</dbReference>
<dbReference type="GeneID" id="94691569"/>
<dbReference type="PANTHER" id="PTHR30537:SF5">
    <property type="entry name" value="HTH-TYPE TRANSCRIPTIONAL ACTIVATOR TTDR-RELATED"/>
    <property type="match status" value="1"/>
</dbReference>
<dbReference type="InterPro" id="IPR000847">
    <property type="entry name" value="LysR_HTH_N"/>
</dbReference>
<evidence type="ECO:0000313" key="7">
    <source>
        <dbReference type="EMBL" id="SDZ58728.1"/>
    </source>
</evidence>
<keyword evidence="9" id="KW-1185">Reference proteome</keyword>
<proteinExistence type="inferred from homology"/>
<dbReference type="PANTHER" id="PTHR30537">
    <property type="entry name" value="HTH-TYPE TRANSCRIPTIONAL REGULATOR"/>
    <property type="match status" value="1"/>
</dbReference>
<dbReference type="InterPro" id="IPR058163">
    <property type="entry name" value="LysR-type_TF_proteobact-type"/>
</dbReference>
<evidence type="ECO:0000256" key="3">
    <source>
        <dbReference type="ARBA" id="ARBA00023125"/>
    </source>
</evidence>
<keyword evidence="4" id="KW-0804">Transcription</keyword>
<dbReference type="Pfam" id="PF03466">
    <property type="entry name" value="LysR_substrate"/>
    <property type="match status" value="1"/>
</dbReference>
<name>A0A1H3U8L8_9BURK</name>
<dbReference type="SUPFAM" id="SSF46785">
    <property type="entry name" value="Winged helix' DNA-binding domain"/>
    <property type="match status" value="1"/>
</dbReference>
<dbReference type="Proteomes" id="UP000595064">
    <property type="component" value="Chromosome"/>
</dbReference>
<reference evidence="7 8" key="1">
    <citation type="submission" date="2016-10" db="EMBL/GenBank/DDBJ databases">
        <authorList>
            <person name="de Groot N.N."/>
        </authorList>
    </citation>
    <scope>NUCLEOTIDE SEQUENCE [LARGE SCALE GENOMIC DNA]</scope>
    <source>
        <strain evidence="7 8">LMG 24775</strain>
    </source>
</reference>
<dbReference type="EMBL" id="FNPE01000039">
    <property type="protein sequence ID" value="SDZ58728.1"/>
    <property type="molecule type" value="Genomic_DNA"/>
</dbReference>
<evidence type="ECO:0000256" key="4">
    <source>
        <dbReference type="ARBA" id="ARBA00023163"/>
    </source>
</evidence>
<dbReference type="CDD" id="cd08422">
    <property type="entry name" value="PBP2_CrgA_like"/>
    <property type="match status" value="1"/>
</dbReference>
<evidence type="ECO:0000256" key="1">
    <source>
        <dbReference type="ARBA" id="ARBA00009437"/>
    </source>
</evidence>
<evidence type="ECO:0000259" key="5">
    <source>
        <dbReference type="PROSITE" id="PS50931"/>
    </source>
</evidence>
<evidence type="ECO:0000313" key="9">
    <source>
        <dbReference type="Proteomes" id="UP000595064"/>
    </source>
</evidence>
<dbReference type="Gene3D" id="3.40.190.290">
    <property type="match status" value="1"/>
</dbReference>
<dbReference type="KEGG" id="dla:I6G47_01730"/>
<dbReference type="FunFam" id="1.10.10.10:FF:000001">
    <property type="entry name" value="LysR family transcriptional regulator"/>
    <property type="match status" value="1"/>
</dbReference>
<evidence type="ECO:0000313" key="8">
    <source>
        <dbReference type="Proteomes" id="UP000183417"/>
    </source>
</evidence>
<protein>
    <submittedName>
        <fullName evidence="7">DNA-binding transcriptional regulator, LysR family</fullName>
    </submittedName>
    <submittedName>
        <fullName evidence="6">LysR family transcriptional regulator</fullName>
    </submittedName>
</protein>
<dbReference type="GO" id="GO:0003677">
    <property type="term" value="F:DNA binding"/>
    <property type="evidence" value="ECO:0007669"/>
    <property type="project" value="UniProtKB-KW"/>
</dbReference>
<evidence type="ECO:0000256" key="2">
    <source>
        <dbReference type="ARBA" id="ARBA00023015"/>
    </source>
</evidence>